<dbReference type="EMBL" id="JARKIE010000250">
    <property type="protein sequence ID" value="KAJ7661228.1"/>
    <property type="molecule type" value="Genomic_DNA"/>
</dbReference>
<comment type="caution">
    <text evidence="2">The sequence shown here is derived from an EMBL/GenBank/DDBJ whole genome shotgun (WGS) entry which is preliminary data.</text>
</comment>
<feature type="compositionally biased region" description="Low complexity" evidence="1">
    <location>
        <begin position="452"/>
        <end position="472"/>
    </location>
</feature>
<feature type="region of interest" description="Disordered" evidence="1">
    <location>
        <begin position="206"/>
        <end position="248"/>
    </location>
</feature>
<evidence type="ECO:0000313" key="2">
    <source>
        <dbReference type="EMBL" id="KAJ7661228.1"/>
    </source>
</evidence>
<sequence>MPKNLPTMLAADEPSRIMRPAKEAMARAQNCGEQHRLLRAVELQVCQRLLLRFEADRRALHLSGFVYLGDVRSGYLARALRVDLQRRTNLGKLHRRSRPAWPLQLLRMLHITGEPRGLDVELAHELNGLADGPDFSWSLIARTSARRRKPLRLASQWAHRQAHRDSGAGGASKQNLGWRMRHYPVLVLDRQICYTLKTRAAAHIPVGESSSGKKGGQPWATAKTNKCHHTPRPLQATSTDTKRATQTASYPRSSTLWLTVLSILSRWAGSKEVEKALAPQAAFDGGSRREKRGKHPRAATVEPHIILLRGPGLEVPNSYAPVDSAAQHVLERSKRRRLPPLAPLSTARASFRRASALCPRRSSIAPAPFRRAPAPCSRRFQAPARLRRAPVPTPTASSNPWAFVPLNIPRWTPLLVLPFFVGFIVYWAWKAPRPGHAVLKPDGANKAKPDGPAKAPANSASSSGSAGILVSAETSGTQRRPRREGRPRPPHGPRHAQEPASVRAGRRAASYDGDRSGSRGWRALVEGVSPALRDVEKENSASKTPADSSPGG</sequence>
<evidence type="ECO:0000313" key="3">
    <source>
        <dbReference type="Proteomes" id="UP001221757"/>
    </source>
</evidence>
<evidence type="ECO:0000256" key="1">
    <source>
        <dbReference type="SAM" id="MobiDB-lite"/>
    </source>
</evidence>
<name>A0AAD7CSX4_MYCRO</name>
<dbReference type="AlphaFoldDB" id="A0AAD7CSX4"/>
<feature type="compositionally biased region" description="Polar residues" evidence="1">
    <location>
        <begin position="235"/>
        <end position="248"/>
    </location>
</feature>
<feature type="compositionally biased region" description="Basic residues" evidence="1">
    <location>
        <begin position="479"/>
        <end position="494"/>
    </location>
</feature>
<keyword evidence="3" id="KW-1185">Reference proteome</keyword>
<gene>
    <name evidence="2" type="ORF">B0H17DRAFT_1144669</name>
</gene>
<protein>
    <submittedName>
        <fullName evidence="2">Uncharacterized protein</fullName>
    </submittedName>
</protein>
<organism evidence="2 3">
    <name type="scientific">Mycena rosella</name>
    <name type="common">Pink bonnet</name>
    <name type="synonym">Agaricus rosellus</name>
    <dbReference type="NCBI Taxonomy" id="1033263"/>
    <lineage>
        <taxon>Eukaryota</taxon>
        <taxon>Fungi</taxon>
        <taxon>Dikarya</taxon>
        <taxon>Basidiomycota</taxon>
        <taxon>Agaricomycotina</taxon>
        <taxon>Agaricomycetes</taxon>
        <taxon>Agaricomycetidae</taxon>
        <taxon>Agaricales</taxon>
        <taxon>Marasmiineae</taxon>
        <taxon>Mycenaceae</taxon>
        <taxon>Mycena</taxon>
    </lineage>
</organism>
<feature type="region of interest" description="Disordered" evidence="1">
    <location>
        <begin position="440"/>
        <end position="552"/>
    </location>
</feature>
<reference evidence="2" key="1">
    <citation type="submission" date="2023-03" db="EMBL/GenBank/DDBJ databases">
        <title>Massive genome expansion in bonnet fungi (Mycena s.s.) driven by repeated elements and novel gene families across ecological guilds.</title>
        <authorList>
            <consortium name="Lawrence Berkeley National Laboratory"/>
            <person name="Harder C.B."/>
            <person name="Miyauchi S."/>
            <person name="Viragh M."/>
            <person name="Kuo A."/>
            <person name="Thoen E."/>
            <person name="Andreopoulos B."/>
            <person name="Lu D."/>
            <person name="Skrede I."/>
            <person name="Drula E."/>
            <person name="Henrissat B."/>
            <person name="Morin E."/>
            <person name="Kohler A."/>
            <person name="Barry K."/>
            <person name="LaButti K."/>
            <person name="Morin E."/>
            <person name="Salamov A."/>
            <person name="Lipzen A."/>
            <person name="Mereny Z."/>
            <person name="Hegedus B."/>
            <person name="Baldrian P."/>
            <person name="Stursova M."/>
            <person name="Weitz H."/>
            <person name="Taylor A."/>
            <person name="Grigoriev I.V."/>
            <person name="Nagy L.G."/>
            <person name="Martin F."/>
            <person name="Kauserud H."/>
        </authorList>
    </citation>
    <scope>NUCLEOTIDE SEQUENCE</scope>
    <source>
        <strain evidence="2">CBHHK067</strain>
    </source>
</reference>
<dbReference type="Proteomes" id="UP001221757">
    <property type="component" value="Unassembled WGS sequence"/>
</dbReference>
<feature type="compositionally biased region" description="Polar residues" evidence="1">
    <location>
        <begin position="541"/>
        <end position="552"/>
    </location>
</feature>
<feature type="region of interest" description="Disordered" evidence="1">
    <location>
        <begin position="152"/>
        <end position="174"/>
    </location>
</feature>
<accession>A0AAD7CSX4</accession>
<proteinExistence type="predicted"/>